<protein>
    <submittedName>
        <fullName evidence="2">Uncharacterized protein</fullName>
    </submittedName>
</protein>
<dbReference type="AlphaFoldDB" id="A0A8J1T6T1"/>
<accession>A0A8J1T6T1</accession>
<proteinExistence type="inferred from homology"/>
<dbReference type="Gene3D" id="3.30.497.10">
    <property type="entry name" value="Antithrombin, subunit I, domain 2"/>
    <property type="match status" value="1"/>
</dbReference>
<comment type="caution">
    <text evidence="2">The sequence shown here is derived from an EMBL/GenBank/DDBJ whole genome shotgun (WGS) entry which is preliminary data.</text>
</comment>
<gene>
    <name evidence="2" type="ORF">OFUS_LOCUS10306</name>
</gene>
<dbReference type="OrthoDB" id="671595at2759"/>
<dbReference type="GO" id="GO:0004867">
    <property type="term" value="F:serine-type endopeptidase inhibitor activity"/>
    <property type="evidence" value="ECO:0007669"/>
    <property type="project" value="InterPro"/>
</dbReference>
<evidence type="ECO:0000313" key="3">
    <source>
        <dbReference type="Proteomes" id="UP000749559"/>
    </source>
</evidence>
<dbReference type="PANTHER" id="PTHR11461:SF211">
    <property type="entry name" value="GH10112P-RELATED"/>
    <property type="match status" value="1"/>
</dbReference>
<feature type="non-terminal residue" evidence="2">
    <location>
        <position position="400"/>
    </location>
</feature>
<dbReference type="InterPro" id="IPR036186">
    <property type="entry name" value="Serpin_sf"/>
</dbReference>
<sequence>RRNARMATQAPILQDSCFKDRAHGESLVKANNHFALDLYQHTIKSESKNVFFSPLSIFTALCMTYGGSRDRTASEMEEVMHLAPLNQEIHCIFKELLGSLKSPSADYQLNMANKIYAKDDHPFLQDFISMIQTEYIADIEKVNFAKDVEAIRQNINGWVEAETANKIKDLIPGGVLNALTRLVLINAVYFKGDWATQFKHDDTENDAHFLMSDKDVVKVDMMNLQAEFPMEYLRDLKTKVLELPYVNNQLSMVILLPDERNGISELESKLTVDILQSVCNPVRRRKMKVNVALPRFKLEQSFDLGNSLKTLGMKQLFKEGSADLSGIDGTKELYVSKVLHKAFVEVNEEGSEAAAATAVVMRMRCMPAPTPDFRCDHPFMFIIKDNRSNAILFMGKLASP</sequence>
<dbReference type="InterPro" id="IPR023796">
    <property type="entry name" value="Serpin_dom"/>
</dbReference>
<keyword evidence="3" id="KW-1185">Reference proteome</keyword>
<comment type="similarity">
    <text evidence="1">Belongs to the serpin family. Ov-serpin subfamily.</text>
</comment>
<dbReference type="InterPro" id="IPR042185">
    <property type="entry name" value="Serpin_sf_2"/>
</dbReference>
<dbReference type="SUPFAM" id="SSF56574">
    <property type="entry name" value="Serpins"/>
    <property type="match status" value="1"/>
</dbReference>
<dbReference type="PROSITE" id="PS00284">
    <property type="entry name" value="SERPIN"/>
    <property type="match status" value="1"/>
</dbReference>
<dbReference type="GO" id="GO:0005615">
    <property type="term" value="C:extracellular space"/>
    <property type="evidence" value="ECO:0007669"/>
    <property type="project" value="InterPro"/>
</dbReference>
<organism evidence="2 3">
    <name type="scientific">Owenia fusiformis</name>
    <name type="common">Polychaete worm</name>
    <dbReference type="NCBI Taxonomy" id="6347"/>
    <lineage>
        <taxon>Eukaryota</taxon>
        <taxon>Metazoa</taxon>
        <taxon>Spiralia</taxon>
        <taxon>Lophotrochozoa</taxon>
        <taxon>Annelida</taxon>
        <taxon>Polychaeta</taxon>
        <taxon>Sedentaria</taxon>
        <taxon>Canalipalpata</taxon>
        <taxon>Sabellida</taxon>
        <taxon>Oweniida</taxon>
        <taxon>Oweniidae</taxon>
        <taxon>Owenia</taxon>
    </lineage>
</organism>
<evidence type="ECO:0000313" key="2">
    <source>
        <dbReference type="EMBL" id="CAH1784047.1"/>
    </source>
</evidence>
<dbReference type="InterPro" id="IPR000215">
    <property type="entry name" value="Serpin_fam"/>
</dbReference>
<dbReference type="FunFam" id="2.30.39.10:FF:000001">
    <property type="entry name" value="Serpin family B member 2"/>
    <property type="match status" value="1"/>
</dbReference>
<dbReference type="PANTHER" id="PTHR11461">
    <property type="entry name" value="SERINE PROTEASE INHIBITOR, SERPIN"/>
    <property type="match status" value="1"/>
</dbReference>
<dbReference type="SMART" id="SM00093">
    <property type="entry name" value="SERPIN"/>
    <property type="match status" value="1"/>
</dbReference>
<dbReference type="Gene3D" id="2.30.39.10">
    <property type="entry name" value="Alpha-1-antitrypsin, domain 1"/>
    <property type="match status" value="1"/>
</dbReference>
<dbReference type="CDD" id="cd00172">
    <property type="entry name" value="serpin"/>
    <property type="match status" value="1"/>
</dbReference>
<name>A0A8J1T6T1_OWEFU</name>
<reference evidence="2" key="1">
    <citation type="submission" date="2022-03" db="EMBL/GenBank/DDBJ databases">
        <authorList>
            <person name="Martin C."/>
        </authorList>
    </citation>
    <scope>NUCLEOTIDE SEQUENCE</scope>
</reference>
<evidence type="ECO:0000256" key="1">
    <source>
        <dbReference type="ARBA" id="ARBA00006426"/>
    </source>
</evidence>
<dbReference type="InterPro" id="IPR042178">
    <property type="entry name" value="Serpin_sf_1"/>
</dbReference>
<dbReference type="InterPro" id="IPR023795">
    <property type="entry name" value="Serpin_CS"/>
</dbReference>
<dbReference type="Proteomes" id="UP000749559">
    <property type="component" value="Unassembled WGS sequence"/>
</dbReference>
<dbReference type="EMBL" id="CAIIXF020000005">
    <property type="protein sequence ID" value="CAH1784047.1"/>
    <property type="molecule type" value="Genomic_DNA"/>
</dbReference>
<dbReference type="Pfam" id="PF00079">
    <property type="entry name" value="Serpin"/>
    <property type="match status" value="1"/>
</dbReference>